<evidence type="ECO:0000313" key="7">
    <source>
        <dbReference type="EMBL" id="MBK1727222.1"/>
    </source>
</evidence>
<evidence type="ECO:0000256" key="3">
    <source>
        <dbReference type="ARBA" id="ARBA00022722"/>
    </source>
</evidence>
<sequence length="66" mass="7504">MAELEALVERMERGEQSLEEALRDFERGIYLTRHCQGALSAAEQKVEQLLENSEEGDVGPFRPEDP</sequence>
<comment type="function">
    <text evidence="6">Bidirectionally degrades single-stranded DNA into large acid-insoluble oligonucleotides, which are then degraded further into small acid-soluble oligonucleotides.</text>
</comment>
<dbReference type="Proteomes" id="UP000738126">
    <property type="component" value="Unassembled WGS sequence"/>
</dbReference>
<comment type="caution">
    <text evidence="7">The sequence shown here is derived from an EMBL/GenBank/DDBJ whole genome shotgun (WGS) entry which is preliminary data.</text>
</comment>
<evidence type="ECO:0000313" key="8">
    <source>
        <dbReference type="Proteomes" id="UP000738126"/>
    </source>
</evidence>
<keyword evidence="3 6" id="KW-0540">Nuclease</keyword>
<comment type="catalytic activity">
    <reaction evidence="6">
        <text>Exonucleolytic cleavage in either 5'- to 3'- or 3'- to 5'-direction to yield nucleoside 5'-phosphates.</text>
        <dbReference type="EC" id="3.1.11.6"/>
    </reaction>
</comment>
<evidence type="ECO:0000256" key="2">
    <source>
        <dbReference type="ARBA" id="ARBA00022490"/>
    </source>
</evidence>
<keyword evidence="4 6" id="KW-0378">Hydrolase</keyword>
<evidence type="ECO:0000256" key="6">
    <source>
        <dbReference type="HAMAP-Rule" id="MF_00337"/>
    </source>
</evidence>
<accession>A0ABS1E7Y4</accession>
<organism evidence="7 8">
    <name type="scientific">Halorhodospira neutriphila</name>
    <dbReference type="NCBI Taxonomy" id="168379"/>
    <lineage>
        <taxon>Bacteria</taxon>
        <taxon>Pseudomonadati</taxon>
        <taxon>Pseudomonadota</taxon>
        <taxon>Gammaproteobacteria</taxon>
        <taxon>Chromatiales</taxon>
        <taxon>Ectothiorhodospiraceae</taxon>
        <taxon>Halorhodospira</taxon>
    </lineage>
</organism>
<evidence type="ECO:0000256" key="4">
    <source>
        <dbReference type="ARBA" id="ARBA00022801"/>
    </source>
</evidence>
<keyword evidence="2 6" id="KW-0963">Cytoplasm</keyword>
<protein>
    <recommendedName>
        <fullName evidence="6">Exodeoxyribonuclease 7 small subunit</fullName>
        <ecNumber evidence="6">3.1.11.6</ecNumber>
    </recommendedName>
    <alternativeName>
        <fullName evidence="6">Exodeoxyribonuclease VII small subunit</fullName>
        <shortName evidence="6">Exonuclease VII small subunit</shortName>
    </alternativeName>
</protein>
<dbReference type="PANTHER" id="PTHR34137">
    <property type="entry name" value="EXODEOXYRIBONUCLEASE 7 SMALL SUBUNIT"/>
    <property type="match status" value="1"/>
</dbReference>
<dbReference type="InterPro" id="IPR037004">
    <property type="entry name" value="Exonuc_VII_ssu_sf"/>
</dbReference>
<reference evidence="7 8" key="1">
    <citation type="journal article" date="2020" name="Microorganisms">
        <title>Osmotic Adaptation and Compatible Solute Biosynthesis of Phototrophic Bacteria as Revealed from Genome Analyses.</title>
        <authorList>
            <person name="Imhoff J.F."/>
            <person name="Rahn T."/>
            <person name="Kunzel S."/>
            <person name="Keller A."/>
            <person name="Neulinger S.C."/>
        </authorList>
    </citation>
    <scope>NUCLEOTIDE SEQUENCE [LARGE SCALE GENOMIC DNA]</scope>
    <source>
        <strain evidence="7 8">DSM 15116</strain>
    </source>
</reference>
<dbReference type="RefSeq" id="WP_200260071.1">
    <property type="nucleotide sequence ID" value="NZ_NRSH01000114.1"/>
</dbReference>
<dbReference type="SUPFAM" id="SSF116842">
    <property type="entry name" value="XseB-like"/>
    <property type="match status" value="1"/>
</dbReference>
<dbReference type="PANTHER" id="PTHR34137:SF1">
    <property type="entry name" value="EXODEOXYRIBONUCLEASE 7 SMALL SUBUNIT"/>
    <property type="match status" value="1"/>
</dbReference>
<proteinExistence type="inferred from homology"/>
<keyword evidence="5 6" id="KW-0269">Exonuclease</keyword>
<dbReference type="NCBIfam" id="NF002140">
    <property type="entry name" value="PRK00977.1-4"/>
    <property type="match status" value="1"/>
</dbReference>
<evidence type="ECO:0000256" key="5">
    <source>
        <dbReference type="ARBA" id="ARBA00022839"/>
    </source>
</evidence>
<dbReference type="Gene3D" id="1.10.287.1040">
    <property type="entry name" value="Exonuclease VII, small subunit"/>
    <property type="match status" value="1"/>
</dbReference>
<dbReference type="NCBIfam" id="TIGR01280">
    <property type="entry name" value="xseB"/>
    <property type="match status" value="1"/>
</dbReference>
<evidence type="ECO:0000256" key="1">
    <source>
        <dbReference type="ARBA" id="ARBA00009998"/>
    </source>
</evidence>
<comment type="subcellular location">
    <subcellularLocation>
        <location evidence="6">Cytoplasm</location>
    </subcellularLocation>
</comment>
<dbReference type="EC" id="3.1.11.6" evidence="6"/>
<dbReference type="InterPro" id="IPR003761">
    <property type="entry name" value="Exonuc_VII_S"/>
</dbReference>
<name>A0ABS1E7Y4_9GAMM</name>
<dbReference type="PIRSF" id="PIRSF006488">
    <property type="entry name" value="Exonuc_VII_S"/>
    <property type="match status" value="1"/>
</dbReference>
<dbReference type="EMBL" id="NRSH01000114">
    <property type="protein sequence ID" value="MBK1727222.1"/>
    <property type="molecule type" value="Genomic_DNA"/>
</dbReference>
<dbReference type="HAMAP" id="MF_00337">
    <property type="entry name" value="Exonuc_7_S"/>
    <property type="match status" value="1"/>
</dbReference>
<gene>
    <name evidence="6" type="primary">xseB</name>
    <name evidence="7" type="ORF">CKO13_09370</name>
</gene>
<dbReference type="Pfam" id="PF02609">
    <property type="entry name" value="Exonuc_VII_S"/>
    <property type="match status" value="1"/>
</dbReference>
<comment type="subunit">
    <text evidence="6">Heterooligomer composed of large and small subunits.</text>
</comment>
<keyword evidence="8" id="KW-1185">Reference proteome</keyword>
<comment type="similarity">
    <text evidence="1 6">Belongs to the XseB family.</text>
</comment>